<feature type="compositionally biased region" description="Polar residues" evidence="7">
    <location>
        <begin position="959"/>
        <end position="971"/>
    </location>
</feature>
<dbReference type="Gene3D" id="4.10.1000.10">
    <property type="entry name" value="Zinc finger, CCCH-type"/>
    <property type="match status" value="2"/>
</dbReference>
<feature type="region of interest" description="Disordered" evidence="7">
    <location>
        <begin position="1739"/>
        <end position="1766"/>
    </location>
</feature>
<feature type="domain" description="C3H1-type" evidence="8">
    <location>
        <begin position="1817"/>
        <end position="1846"/>
    </location>
</feature>
<keyword evidence="2" id="KW-0677">Repeat</keyword>
<accession>A0AAW1Y9W7</accession>
<evidence type="ECO:0000256" key="5">
    <source>
        <dbReference type="ARBA" id="ARBA00023125"/>
    </source>
</evidence>
<evidence type="ECO:0000259" key="8">
    <source>
        <dbReference type="PROSITE" id="PS50103"/>
    </source>
</evidence>
<feature type="zinc finger region" description="C3H1-type" evidence="6">
    <location>
        <begin position="1899"/>
        <end position="1926"/>
    </location>
</feature>
<evidence type="ECO:0000256" key="3">
    <source>
        <dbReference type="ARBA" id="ARBA00022771"/>
    </source>
</evidence>
<keyword evidence="10" id="KW-1185">Reference proteome</keyword>
<evidence type="ECO:0000256" key="4">
    <source>
        <dbReference type="ARBA" id="ARBA00022833"/>
    </source>
</evidence>
<evidence type="ECO:0000313" key="10">
    <source>
        <dbReference type="Proteomes" id="UP001457282"/>
    </source>
</evidence>
<dbReference type="PANTHER" id="PTHR46156">
    <property type="entry name" value="CCCH ZINGC FINGER"/>
    <property type="match status" value="1"/>
</dbReference>
<feature type="compositionally biased region" description="Polar residues" evidence="7">
    <location>
        <begin position="1023"/>
        <end position="1033"/>
    </location>
</feature>
<feature type="compositionally biased region" description="Basic and acidic residues" evidence="7">
    <location>
        <begin position="365"/>
        <end position="380"/>
    </location>
</feature>
<keyword evidence="3 6" id="KW-0863">Zinc-finger</keyword>
<dbReference type="Proteomes" id="UP001457282">
    <property type="component" value="Unassembled WGS sequence"/>
</dbReference>
<feature type="compositionally biased region" description="Basic and acidic residues" evidence="7">
    <location>
        <begin position="165"/>
        <end position="194"/>
    </location>
</feature>
<feature type="compositionally biased region" description="Basic and acidic residues" evidence="7">
    <location>
        <begin position="406"/>
        <end position="416"/>
    </location>
</feature>
<feature type="compositionally biased region" description="Basic and acidic residues" evidence="7">
    <location>
        <begin position="120"/>
        <end position="157"/>
    </location>
</feature>
<feature type="compositionally biased region" description="Polar residues" evidence="7">
    <location>
        <begin position="1314"/>
        <end position="1326"/>
    </location>
</feature>
<sequence length="2053" mass="226951">MDLPQYLRHHPRYAPSHPPSSDQNFPNYPHRNHLNNYHHHHHNTPPSPSPQPPQLRPPPPSQSPSSYKALPPPPPPPHPQRTFSPHPIDSDHSRTFSPRANHRATLDAAERPRHRLSQFVDHHYRESGPDSWDRSRNYSPRDYDRELLKPQYRRDSQSDGGSARFRSEYERDGRAEDDFRHRPNNHDTSYREMEFQNSNSSSGCYDESAYEELLKSGRRYEAYEIQRWGLERPQAEEDLYDPFELDECEEEEEDRIVSDKRDYYGSESARISTSRWKQIQKKSALLRLQTPKPRDRNYSAYFDNSGSGGSFRGKEQYEYSGHGRDEEEGEERRGGEERGQEQRGGSPLDLDVSFKSNSLVAKTVRNRDERRGSVSDRDCSDSPPTKLTEEVVNLDTSALVSNKTSSPDKDPLKLKGEVTTSGMNSQPCSVVTDDAFVKSEVERESKGKSLHKDGKNLSSRQMSSLKVSKKTKVVKKIVAKKTVKKVTNPTSQPKGKIDEPGTSFVPSPFAGTDKGEASSISDPCPNDLCVLPVNKKVDVSDDYGSVLNSCGKNIGNNSTANLDSSSAEEINAGQRRHLNVDTPVKGLLSVSNFNSNVTDSIRVAACPEICGVVDVSKPICQSGDILSPDKVLRKESSQSMLAVEGNLSSGFLNSDKMHESMNLMGSEHGDETTSDLDSGIKMSHQEIMVHDVGTVDAISEQPCKYQLPASLQIGGFVEELPKAISSAESNMAVGLSSSGETKAVRSKIGRRTRWDSDEVYVRKDKNITVSNGGNANSFGKQPSPDCAARSFEICATERSPIPESVGDTKSATPIIQKKRKVKTQLDFSRISDTCVEPVNVSVRNNDLDTTVSSFSKDPSHAEVFVHGVQKLDIRSQPDNDGVSVLNGKRSVNGFCETKLSARIDVNYDTSETSPKRRKVSGCHLVLTTAQTNRGPADKSTSYTHECLTGNDVPTDQADKGTSSSIGSQCATSNLIPSHEEINVYLEEIMAGVSSDTVGAAGGAFTNDDMKFKRQVVDSSSVSEGSGTPQTQFLCPSESRNEENEDIDGSTEVMVLNNNHLDIMDIDGSHEKDFDVCATNEQVMIHGETAQCTIHSELQPADLGDNSFCTNMESDYLHDKPFVSNCLLSFANGSEVTATNSNDEGMKSVPDKLSDTGTPETSTIITDMHMLTCNPSVIKSFDEKVCGDDQKFDVKSVVAAAGNLISETKTNLTLNHVTEGDQSVTGKTVPLKLQDSKKTSHGLHLISAESASKSQLGQATRRIVPGRPYSSFTTSQNTTSQNTTSSTHISKPRTWHRNASSSASPLPASMPFSSTLPPQRQLPQRNGKIESNSYVRKGNCLVRRRAPVAAVPQSSQGLSSSVYQSSFSGIDGLKKNAGSDSSVDIKNPSNPMRTGGMNAHSDRPTAPLPNGAKISTAAAISSGIPTLSPLAEPLLSGFLEPSLDPMNSAETKDAEGSVKDLLATSVTQENHFAPVNNLHDGNSASSHAKKIIYVKRNLNQLVASANPSDLSVHNADKNQPSDGYYKRRKHQLIRSSLESNGKQTVLLPTDNLNSGMQRARKVIPSRIFNKKRSLKAVARTSKKNSLVWTPSGTQSSNNNGSSFDQQKVLPHLFPWKRARYWRTVMQSQASNFNYSSSSTISKKLLLSRMRDTVYTRSTHGFSLRKYKVLSVGGSSLKWSKSIERRSKKVNEEATRAVAEVEKKKRQHNGAACTSSGSKIRNNSPGKRIFRIGSVRYKMDPSRRTLKRISDDESSSSAVRNPEKDAKRSYVPRRLVIGNDEYVRIGNGNQLIRDPKKRTRILASERVRWSLHTARQRLAKKRKYCQFFTRFGKCNKDDGKCPYIHDPSKIAVCTKFLNGLCSNPNCKLTHKVIPERMPDCSFFLQGLCTNKNCSYRHVNVNPKASTCEGFLKGYCADGNECRKKHSYVCPTFEETGTCPQGLKCKLHHPRKRTKGKIKKRSREHKNGWGRYFVSKDVSVSEPITASGKHCAQNGDDIFGNDFISIHVSDEEAGESNNPPEQTSFYDSDPSELDLDDLDELIKPVRLLDKMKTNTF</sequence>
<feature type="compositionally biased region" description="Polar residues" evidence="7">
    <location>
        <begin position="1710"/>
        <end position="1723"/>
    </location>
</feature>
<feature type="compositionally biased region" description="Basic residues" evidence="7">
    <location>
        <begin position="30"/>
        <end position="43"/>
    </location>
</feature>
<protein>
    <recommendedName>
        <fullName evidence="8">C3H1-type domain-containing protein</fullName>
    </recommendedName>
</protein>
<feature type="compositionally biased region" description="Low complexity" evidence="7">
    <location>
        <begin position="1298"/>
        <end position="1313"/>
    </location>
</feature>
<feature type="domain" description="C3H1-type" evidence="8">
    <location>
        <begin position="1899"/>
        <end position="1926"/>
    </location>
</feature>
<dbReference type="EMBL" id="JBEDUW010000002">
    <property type="protein sequence ID" value="KAK9945905.1"/>
    <property type="molecule type" value="Genomic_DNA"/>
</dbReference>
<feature type="compositionally biased region" description="Basic and acidic residues" evidence="7">
    <location>
        <begin position="442"/>
        <end position="455"/>
    </location>
</feature>
<dbReference type="PANTHER" id="PTHR46156:SF1">
    <property type="entry name" value="ZINC FINGER CCCH DOMAIN-CONTAINING PROTEIN 3"/>
    <property type="match status" value="1"/>
</dbReference>
<feature type="region of interest" description="Disordered" evidence="7">
    <location>
        <begin position="486"/>
        <end position="519"/>
    </location>
</feature>
<feature type="compositionally biased region" description="Basic and acidic residues" evidence="7">
    <location>
        <begin position="1143"/>
        <end position="1153"/>
    </location>
</feature>
<feature type="compositionally biased region" description="Acidic residues" evidence="7">
    <location>
        <begin position="239"/>
        <end position="254"/>
    </location>
</feature>
<evidence type="ECO:0000256" key="7">
    <source>
        <dbReference type="SAM" id="MobiDB-lite"/>
    </source>
</evidence>
<feature type="zinc finger region" description="C3H1-type" evidence="6">
    <location>
        <begin position="1817"/>
        <end position="1846"/>
    </location>
</feature>
<feature type="region of interest" description="Disordered" evidence="7">
    <location>
        <begin position="1373"/>
        <end position="1409"/>
    </location>
</feature>
<feature type="region of interest" description="Disordered" evidence="7">
    <location>
        <begin position="1698"/>
        <end position="1723"/>
    </location>
</feature>
<evidence type="ECO:0000256" key="6">
    <source>
        <dbReference type="PROSITE-ProRule" id="PRU00723"/>
    </source>
</evidence>
<feature type="compositionally biased region" description="Pro residues" evidence="7">
    <location>
        <begin position="45"/>
        <end position="62"/>
    </location>
</feature>
<evidence type="ECO:0000313" key="9">
    <source>
        <dbReference type="EMBL" id="KAK9945905.1"/>
    </source>
</evidence>
<feature type="compositionally biased region" description="Polar residues" evidence="7">
    <location>
        <begin position="456"/>
        <end position="465"/>
    </location>
</feature>
<comment type="caution">
    <text evidence="9">The sequence shown here is derived from an EMBL/GenBank/DDBJ whole genome shotgun (WGS) entry which is preliminary data.</text>
</comment>
<dbReference type="FunFam" id="4.10.1000.10:FF:000022">
    <property type="entry name" value="Zinc finger CCCH domain-containing protein 7"/>
    <property type="match status" value="1"/>
</dbReference>
<reference evidence="9 10" key="1">
    <citation type="journal article" date="2023" name="G3 (Bethesda)">
        <title>A chromosome-length genome assembly and annotation of blackberry (Rubus argutus, cv. 'Hillquist').</title>
        <authorList>
            <person name="Bruna T."/>
            <person name="Aryal R."/>
            <person name="Dudchenko O."/>
            <person name="Sargent D.J."/>
            <person name="Mead D."/>
            <person name="Buti M."/>
            <person name="Cavallini A."/>
            <person name="Hytonen T."/>
            <person name="Andres J."/>
            <person name="Pham M."/>
            <person name="Weisz D."/>
            <person name="Mascagni F."/>
            <person name="Usai G."/>
            <person name="Natali L."/>
            <person name="Bassil N."/>
            <person name="Fernandez G.E."/>
            <person name="Lomsadze A."/>
            <person name="Armour M."/>
            <person name="Olukolu B."/>
            <person name="Poorten T."/>
            <person name="Britton C."/>
            <person name="Davik J."/>
            <person name="Ashrafi H."/>
            <person name="Aiden E.L."/>
            <person name="Borodovsky M."/>
            <person name="Worthington M."/>
        </authorList>
    </citation>
    <scope>NUCLEOTIDE SEQUENCE [LARGE SCALE GENOMIC DNA]</scope>
    <source>
        <strain evidence="9">PI 553951</strain>
    </source>
</reference>
<dbReference type="GO" id="GO:0005634">
    <property type="term" value="C:nucleus"/>
    <property type="evidence" value="ECO:0007669"/>
    <property type="project" value="TreeGrafter"/>
</dbReference>
<dbReference type="PROSITE" id="PS50103">
    <property type="entry name" value="ZF_C3H1"/>
    <property type="match status" value="3"/>
</dbReference>
<feature type="compositionally biased region" description="Basic and acidic residues" evidence="7">
    <location>
        <begin position="312"/>
        <end position="341"/>
    </location>
</feature>
<feature type="region of interest" description="Disordered" evidence="7">
    <location>
        <begin position="1015"/>
        <end position="1046"/>
    </location>
</feature>
<feature type="compositionally biased region" description="Basic and acidic residues" evidence="7">
    <location>
        <begin position="1739"/>
        <end position="1749"/>
    </location>
</feature>
<feature type="compositionally biased region" description="Polar residues" evidence="7">
    <location>
        <begin position="1377"/>
        <end position="1391"/>
    </location>
</feature>
<feature type="region of interest" description="Disordered" evidence="7">
    <location>
        <begin position="948"/>
        <end position="971"/>
    </location>
</feature>
<gene>
    <name evidence="9" type="ORF">M0R45_011395</name>
</gene>
<feature type="region of interest" description="Disordered" evidence="7">
    <location>
        <begin position="1264"/>
        <end position="1326"/>
    </location>
</feature>
<feature type="compositionally biased region" description="Polar residues" evidence="7">
    <location>
        <begin position="394"/>
        <end position="405"/>
    </location>
</feature>
<proteinExistence type="predicted"/>
<name>A0AAW1Y9W7_RUBAR</name>
<feature type="region of interest" description="Disordered" evidence="7">
    <location>
        <begin position="2008"/>
        <end position="2029"/>
    </location>
</feature>
<feature type="compositionally biased region" description="Pro residues" evidence="7">
    <location>
        <begin position="70"/>
        <end position="79"/>
    </location>
</feature>
<feature type="region of interest" description="Disordered" evidence="7">
    <location>
        <begin position="1136"/>
        <end position="1157"/>
    </location>
</feature>
<feature type="compositionally biased region" description="Polar residues" evidence="7">
    <location>
        <begin position="2012"/>
        <end position="2023"/>
    </location>
</feature>
<feature type="compositionally biased region" description="Polar residues" evidence="7">
    <location>
        <begin position="418"/>
        <end position="428"/>
    </location>
</feature>
<feature type="region of interest" description="Disordered" evidence="7">
    <location>
        <begin position="442"/>
        <end position="466"/>
    </location>
</feature>
<keyword evidence="4 6" id="KW-0862">Zinc</keyword>
<feature type="region of interest" description="Disordered" evidence="7">
    <location>
        <begin position="1"/>
        <end position="204"/>
    </location>
</feature>
<evidence type="ECO:0000256" key="2">
    <source>
        <dbReference type="ARBA" id="ARBA00022737"/>
    </source>
</evidence>
<dbReference type="FunFam" id="4.10.1000.10:FF:000008">
    <property type="entry name" value="zinc finger CCCH domain-containing protein 3"/>
    <property type="match status" value="1"/>
</dbReference>
<keyword evidence="1 6" id="KW-0479">Metal-binding</keyword>
<feature type="region of interest" description="Disordered" evidence="7">
    <location>
        <begin position="239"/>
        <end position="428"/>
    </location>
</feature>
<dbReference type="SMART" id="SM00356">
    <property type="entry name" value="ZnF_C3H1"/>
    <property type="match status" value="5"/>
</dbReference>
<feature type="compositionally biased region" description="Low complexity" evidence="7">
    <location>
        <begin position="1269"/>
        <end position="1286"/>
    </location>
</feature>
<organism evidence="9 10">
    <name type="scientific">Rubus argutus</name>
    <name type="common">Southern blackberry</name>
    <dbReference type="NCBI Taxonomy" id="59490"/>
    <lineage>
        <taxon>Eukaryota</taxon>
        <taxon>Viridiplantae</taxon>
        <taxon>Streptophyta</taxon>
        <taxon>Embryophyta</taxon>
        <taxon>Tracheophyta</taxon>
        <taxon>Spermatophyta</taxon>
        <taxon>Magnoliopsida</taxon>
        <taxon>eudicotyledons</taxon>
        <taxon>Gunneridae</taxon>
        <taxon>Pentapetalae</taxon>
        <taxon>rosids</taxon>
        <taxon>fabids</taxon>
        <taxon>Rosales</taxon>
        <taxon>Rosaceae</taxon>
        <taxon>Rosoideae</taxon>
        <taxon>Rosoideae incertae sedis</taxon>
        <taxon>Rubus</taxon>
    </lineage>
</organism>
<dbReference type="GO" id="GO:0008270">
    <property type="term" value="F:zinc ion binding"/>
    <property type="evidence" value="ECO:0007669"/>
    <property type="project" value="UniProtKB-KW"/>
</dbReference>
<feature type="zinc finger region" description="C3H1-type" evidence="6">
    <location>
        <begin position="1872"/>
        <end position="1898"/>
    </location>
</feature>
<feature type="compositionally biased region" description="Basic and acidic residues" evidence="7">
    <location>
        <begin position="255"/>
        <end position="264"/>
    </location>
</feature>
<feature type="domain" description="C3H1-type" evidence="8">
    <location>
        <begin position="1872"/>
        <end position="1898"/>
    </location>
</feature>
<evidence type="ECO:0000256" key="1">
    <source>
        <dbReference type="ARBA" id="ARBA00022723"/>
    </source>
</evidence>
<keyword evidence="5" id="KW-0238">DNA-binding</keyword>
<dbReference type="InterPro" id="IPR000571">
    <property type="entry name" value="Znf_CCCH"/>
</dbReference>
<dbReference type="GO" id="GO:0003677">
    <property type="term" value="F:DNA binding"/>
    <property type="evidence" value="ECO:0007669"/>
    <property type="project" value="UniProtKB-KW"/>
</dbReference>